<dbReference type="EMBL" id="HG670378">
    <property type="protein sequence ID" value="CDI76404.1"/>
    <property type="molecule type" value="Genomic_DNA"/>
</dbReference>
<dbReference type="Pfam" id="PF12146">
    <property type="entry name" value="Hydrolase_4"/>
    <property type="match status" value="1"/>
</dbReference>
<keyword evidence="5" id="KW-1185">Reference proteome</keyword>
<dbReference type="InterPro" id="IPR022742">
    <property type="entry name" value="Hydrolase_4"/>
</dbReference>
<evidence type="ECO:0000313" key="4">
    <source>
        <dbReference type="EMBL" id="CDI76404.1"/>
    </source>
</evidence>
<feature type="compositionally biased region" description="Acidic residues" evidence="1">
    <location>
        <begin position="411"/>
        <end position="420"/>
    </location>
</feature>
<dbReference type="Proteomes" id="UP000018050">
    <property type="component" value="Unassembled WGS sequence"/>
</dbReference>
<evidence type="ECO:0000256" key="1">
    <source>
        <dbReference type="SAM" id="MobiDB-lite"/>
    </source>
</evidence>
<dbReference type="OrthoDB" id="10249433at2759"/>
<feature type="compositionally biased region" description="Polar residues" evidence="1">
    <location>
        <begin position="428"/>
        <end position="440"/>
    </location>
</feature>
<dbReference type="VEuPathDB" id="ToxoDB:EAH_00017700"/>
<evidence type="ECO:0000313" key="5">
    <source>
        <dbReference type="Proteomes" id="UP000018050"/>
    </source>
</evidence>
<reference evidence="4" key="1">
    <citation type="submission" date="2013-10" db="EMBL/GenBank/DDBJ databases">
        <title>Genomic analysis of the causative agents of coccidiosis in chickens.</title>
        <authorList>
            <person name="Reid A.J."/>
            <person name="Blake D."/>
            <person name="Billington K."/>
            <person name="Browne H."/>
            <person name="Dunn M."/>
            <person name="Hung S."/>
            <person name="Kawahara F."/>
            <person name="Miranda-Saavedra D."/>
            <person name="Mourier T."/>
            <person name="Nagra H."/>
            <person name="Otto T.D."/>
            <person name="Rawlings N."/>
            <person name="Sanchez A."/>
            <person name="Sanders M."/>
            <person name="Subramaniam C."/>
            <person name="Tay Y."/>
            <person name="Dear P."/>
            <person name="Doerig C."/>
            <person name="Gruber A."/>
            <person name="Parkinson J."/>
            <person name="Shirley M."/>
            <person name="Wan K.L."/>
            <person name="Berriman M."/>
            <person name="Tomley F."/>
            <person name="Pain A."/>
        </authorList>
    </citation>
    <scope>NUCLEOTIDE SEQUENCE</scope>
    <source>
        <strain evidence="4">Houghton</strain>
    </source>
</reference>
<keyword evidence="4" id="KW-0378">Hydrolase</keyword>
<proteinExistence type="predicted"/>
<dbReference type="RefSeq" id="XP_013253043.1">
    <property type="nucleotide sequence ID" value="XM_013397589.1"/>
</dbReference>
<feature type="compositionally biased region" description="Basic and acidic residues" evidence="1">
    <location>
        <begin position="394"/>
        <end position="410"/>
    </location>
</feature>
<dbReference type="SUPFAM" id="SSF53474">
    <property type="entry name" value="alpha/beta-Hydrolases"/>
    <property type="match status" value="1"/>
</dbReference>
<sequence>MPRLFGGVSILSATLLVAFIGVVVLVGLLWRFQEKLLFLNAFPVGYKTPNLNPRGYRSPAERGIPFKDVSFTTRDGVKLSAWLLLGEKPLEAPTFIQFHGNAGNIGFHQGHAEVLCAEMGANVLLLDYRGYGNSEGTPSESGVYADADAALDFLLSTSLVNNKDIFLFGHSLGGAVAIDLARRRGKELKGLVVENTFTSLRDVIHDIVPASRKFDWLLNAIQRMKLSSEDKVRQMGIPALFISGRSDELIPPRHMDKLHHACGSPVKWKVDIPGGDHNSTWLYGGTAYTENLQKFIKTAVSLSTGDLNGDAVASSIKEKLPVSSGAPEDYQAAKADLSGSSETLSSYETSEVVQEMKPKDPWSLFGLKPQTMALALLLIVLLVRKGIHSTAGARHIEGRTHAHPSSRLDEPGLELDVPDVDEARRKSTLLNDDSAQSTPGTPVPALVELVEPDVKHSEAARIDTSTS</sequence>
<gene>
    <name evidence="4" type="ORF">EAH_00017700</name>
</gene>
<evidence type="ECO:0000259" key="3">
    <source>
        <dbReference type="Pfam" id="PF12146"/>
    </source>
</evidence>
<name>U6GCT5_EIMAC</name>
<evidence type="ECO:0000256" key="2">
    <source>
        <dbReference type="SAM" id="Phobius"/>
    </source>
</evidence>
<dbReference type="PANTHER" id="PTHR12277:SF81">
    <property type="entry name" value="PROTEIN ABHD13"/>
    <property type="match status" value="1"/>
</dbReference>
<dbReference type="GO" id="GO:0016020">
    <property type="term" value="C:membrane"/>
    <property type="evidence" value="ECO:0007669"/>
    <property type="project" value="TreeGrafter"/>
</dbReference>
<dbReference type="GO" id="GO:0008474">
    <property type="term" value="F:palmitoyl-(protein) hydrolase activity"/>
    <property type="evidence" value="ECO:0007669"/>
    <property type="project" value="TreeGrafter"/>
</dbReference>
<dbReference type="InterPro" id="IPR029058">
    <property type="entry name" value="AB_hydrolase_fold"/>
</dbReference>
<protein>
    <submittedName>
        <fullName evidence="4">Abhydrolase domain-containing protein, related</fullName>
    </submittedName>
</protein>
<keyword evidence="2" id="KW-1133">Transmembrane helix</keyword>
<feature type="domain" description="Serine aminopeptidase S33" evidence="3">
    <location>
        <begin position="96"/>
        <end position="226"/>
    </location>
</feature>
<feature type="region of interest" description="Disordered" evidence="1">
    <location>
        <begin position="394"/>
        <end position="445"/>
    </location>
</feature>
<accession>U6GCT5</accession>
<dbReference type="AlphaFoldDB" id="U6GCT5"/>
<keyword evidence="2" id="KW-0472">Membrane</keyword>
<organism evidence="4 5">
    <name type="scientific">Eimeria acervulina</name>
    <name type="common">Coccidian parasite</name>
    <dbReference type="NCBI Taxonomy" id="5801"/>
    <lineage>
        <taxon>Eukaryota</taxon>
        <taxon>Sar</taxon>
        <taxon>Alveolata</taxon>
        <taxon>Apicomplexa</taxon>
        <taxon>Conoidasida</taxon>
        <taxon>Coccidia</taxon>
        <taxon>Eucoccidiorida</taxon>
        <taxon>Eimeriorina</taxon>
        <taxon>Eimeriidae</taxon>
        <taxon>Eimeria</taxon>
    </lineage>
</organism>
<dbReference type="PANTHER" id="PTHR12277">
    <property type="entry name" value="ALPHA/BETA HYDROLASE DOMAIN-CONTAINING PROTEIN"/>
    <property type="match status" value="1"/>
</dbReference>
<reference evidence="4" key="2">
    <citation type="submission" date="2013-10" db="EMBL/GenBank/DDBJ databases">
        <authorList>
            <person name="Aslett M."/>
        </authorList>
    </citation>
    <scope>NUCLEOTIDE SEQUENCE</scope>
    <source>
        <strain evidence="4">Houghton</strain>
    </source>
</reference>
<dbReference type="Gene3D" id="3.40.50.1820">
    <property type="entry name" value="alpha/beta hydrolase"/>
    <property type="match status" value="1"/>
</dbReference>
<dbReference type="GeneID" id="25269840"/>
<keyword evidence="2" id="KW-0812">Transmembrane</keyword>
<feature type="transmembrane region" description="Helical" evidence="2">
    <location>
        <begin position="6"/>
        <end position="30"/>
    </location>
</feature>